<gene>
    <name evidence="9" type="ORF">ODALV1_LOCUS19882</name>
</gene>
<evidence type="ECO:0000256" key="4">
    <source>
        <dbReference type="ARBA" id="ARBA00022490"/>
    </source>
</evidence>
<accession>A0ABP1RD22</accession>
<evidence type="ECO:0000256" key="6">
    <source>
        <dbReference type="ARBA" id="ARBA00023212"/>
    </source>
</evidence>
<evidence type="ECO:0000313" key="10">
    <source>
        <dbReference type="Proteomes" id="UP001642540"/>
    </source>
</evidence>
<keyword evidence="5" id="KW-0969">Cilium</keyword>
<reference evidence="9 10" key="1">
    <citation type="submission" date="2024-08" db="EMBL/GenBank/DDBJ databases">
        <authorList>
            <person name="Cucini C."/>
            <person name="Frati F."/>
        </authorList>
    </citation>
    <scope>NUCLEOTIDE SEQUENCE [LARGE SCALE GENOMIC DNA]</scope>
</reference>
<protein>
    <recommendedName>
        <fullName evidence="3">Intraflagellar transport protein 46 homolog</fullName>
    </recommendedName>
</protein>
<organism evidence="9 10">
    <name type="scientific">Orchesella dallaii</name>
    <dbReference type="NCBI Taxonomy" id="48710"/>
    <lineage>
        <taxon>Eukaryota</taxon>
        <taxon>Metazoa</taxon>
        <taxon>Ecdysozoa</taxon>
        <taxon>Arthropoda</taxon>
        <taxon>Hexapoda</taxon>
        <taxon>Collembola</taxon>
        <taxon>Entomobryomorpha</taxon>
        <taxon>Entomobryoidea</taxon>
        <taxon>Orchesellidae</taxon>
        <taxon>Orchesellinae</taxon>
        <taxon>Orchesella</taxon>
    </lineage>
</organism>
<feature type="compositionally biased region" description="Pro residues" evidence="8">
    <location>
        <begin position="68"/>
        <end position="77"/>
    </location>
</feature>
<feature type="region of interest" description="Disordered" evidence="8">
    <location>
        <begin position="25"/>
        <end position="213"/>
    </location>
</feature>
<evidence type="ECO:0000256" key="5">
    <source>
        <dbReference type="ARBA" id="ARBA00023069"/>
    </source>
</evidence>
<keyword evidence="6" id="KW-0206">Cytoskeleton</keyword>
<comment type="subcellular location">
    <subcellularLocation>
        <location evidence="1">Cytoplasm</location>
        <location evidence="1">Cytoskeleton</location>
        <location evidence="1">Cilium basal body</location>
    </subcellularLocation>
</comment>
<feature type="compositionally biased region" description="Low complexity" evidence="8">
    <location>
        <begin position="32"/>
        <end position="51"/>
    </location>
</feature>
<name>A0ABP1RD22_9HEXA</name>
<comment type="caution">
    <text evidence="9">The sequence shown here is derived from an EMBL/GenBank/DDBJ whole genome shotgun (WGS) entry which is preliminary data.</text>
</comment>
<evidence type="ECO:0000256" key="1">
    <source>
        <dbReference type="ARBA" id="ARBA00004120"/>
    </source>
</evidence>
<keyword evidence="4" id="KW-0963">Cytoplasm</keyword>
<feature type="compositionally biased region" description="Basic and acidic residues" evidence="8">
    <location>
        <begin position="133"/>
        <end position="160"/>
    </location>
</feature>
<keyword evidence="10" id="KW-1185">Reference proteome</keyword>
<proteinExistence type="inferred from homology"/>
<comment type="similarity">
    <text evidence="2">Belongs to the IFT46 family.</text>
</comment>
<evidence type="ECO:0000256" key="7">
    <source>
        <dbReference type="ARBA" id="ARBA00023273"/>
    </source>
</evidence>
<evidence type="ECO:0000256" key="8">
    <source>
        <dbReference type="SAM" id="MobiDB-lite"/>
    </source>
</evidence>
<feature type="compositionally biased region" description="Acidic residues" evidence="8">
    <location>
        <begin position="202"/>
        <end position="213"/>
    </location>
</feature>
<dbReference type="PANTHER" id="PTHR13376:SF0">
    <property type="entry name" value="INTRAFLAGELLAR TRANSPORT PROTEIN 46 HOMOLOG"/>
    <property type="match status" value="1"/>
</dbReference>
<dbReference type="Proteomes" id="UP001642540">
    <property type="component" value="Unassembled WGS sequence"/>
</dbReference>
<dbReference type="InterPro" id="IPR022088">
    <property type="entry name" value="Intraflagellar_transp_cmplxB"/>
</dbReference>
<evidence type="ECO:0000256" key="2">
    <source>
        <dbReference type="ARBA" id="ARBA00007700"/>
    </source>
</evidence>
<dbReference type="PANTHER" id="PTHR13376">
    <property type="entry name" value="INTRAFLAGELLAR TRANSPORT PROTEIN 46 HOMOLOG"/>
    <property type="match status" value="1"/>
</dbReference>
<evidence type="ECO:0000256" key="3">
    <source>
        <dbReference type="ARBA" id="ARBA00017206"/>
    </source>
</evidence>
<dbReference type="EMBL" id="CAXLJM020000068">
    <property type="protein sequence ID" value="CAL8122602.1"/>
    <property type="molecule type" value="Genomic_DNA"/>
</dbReference>
<keyword evidence="7" id="KW-0966">Cell projection</keyword>
<sequence length="472" mass="52679">MYDESIEVCDEDDDIEDEYELLAGRRRAGVSPVRRGPFRFQQQRPSRSFVRNSTRQSDSLEMSDEGSPGPPPQPPPQQQQQEPITPKKKSVSSKDFVASPSPQQSQDGGEGGPPPGNLISLASSYAKKLMSGSDKKEKPPADVLEATKRPPKGSGHEPKKQPPMQQQPPPPSSSKMPSNQPLPASLGQANPHPLPQQSRSEENEDDDDDEEEEYDDVNIAQIEGVYNPQDYEHLNVSPEVKELFHYITRYEPPGLGSQMDVKLKPFIPEYYPSVGDIDAFIKVTHPELQDDSLGIKCLDEPSPFQSDPSVLDLRLRALAKQSSSKSVVVKKIDNVGKNSKIIENWIKDISDLHRSKPSPSVHYSKPMPDIDLLIQEWPPQVEELLKNISLPSAELDCDLATYVDIVCNLLDIPMYKSRIQSLHVLFTLYATYKHFNHYGPLGMAGGNDLDNLLPSSTSVRLDDTEVDRLQIN</sequence>
<dbReference type="Pfam" id="PF12317">
    <property type="entry name" value="IFT46_B_C"/>
    <property type="match status" value="1"/>
</dbReference>
<evidence type="ECO:0000313" key="9">
    <source>
        <dbReference type="EMBL" id="CAL8122602.1"/>
    </source>
</evidence>